<name>A0AA38CDT0_TAXCH</name>
<organism evidence="2 3">
    <name type="scientific">Taxus chinensis</name>
    <name type="common">Chinese yew</name>
    <name type="synonym">Taxus wallichiana var. chinensis</name>
    <dbReference type="NCBI Taxonomy" id="29808"/>
    <lineage>
        <taxon>Eukaryota</taxon>
        <taxon>Viridiplantae</taxon>
        <taxon>Streptophyta</taxon>
        <taxon>Embryophyta</taxon>
        <taxon>Tracheophyta</taxon>
        <taxon>Spermatophyta</taxon>
        <taxon>Pinopsida</taxon>
        <taxon>Pinidae</taxon>
        <taxon>Conifers II</taxon>
        <taxon>Cupressales</taxon>
        <taxon>Taxaceae</taxon>
        <taxon>Taxus</taxon>
    </lineage>
</organism>
<dbReference type="GO" id="GO:0005765">
    <property type="term" value="C:lysosomal membrane"/>
    <property type="evidence" value="ECO:0007669"/>
    <property type="project" value="TreeGrafter"/>
</dbReference>
<dbReference type="GO" id="GO:0010506">
    <property type="term" value="P:regulation of autophagy"/>
    <property type="evidence" value="ECO:0007669"/>
    <property type="project" value="InterPro"/>
</dbReference>
<protein>
    <recommendedName>
        <fullName evidence="1">Mic1 domain-containing protein</fullName>
    </recommendedName>
</protein>
<dbReference type="Pfam" id="PF07035">
    <property type="entry name" value="RMC1_C"/>
    <property type="match status" value="1"/>
</dbReference>
<dbReference type="InterPro" id="IPR009755">
    <property type="entry name" value="RMC1_C"/>
</dbReference>
<evidence type="ECO:0000313" key="2">
    <source>
        <dbReference type="EMBL" id="KAH9295864.1"/>
    </source>
</evidence>
<evidence type="ECO:0000259" key="1">
    <source>
        <dbReference type="Pfam" id="PF07035"/>
    </source>
</evidence>
<dbReference type="PANTHER" id="PTHR12897:SF4">
    <property type="entry name" value="REGULATOR OF MON1-CCZ1 COMPLEX"/>
    <property type="match status" value="1"/>
</dbReference>
<feature type="non-terminal residue" evidence="2">
    <location>
        <position position="1"/>
    </location>
</feature>
<keyword evidence="3" id="KW-1185">Reference proteome</keyword>
<dbReference type="EMBL" id="JAHRHJ020000011">
    <property type="protein sequence ID" value="KAH9295864.1"/>
    <property type="molecule type" value="Genomic_DNA"/>
</dbReference>
<dbReference type="GO" id="GO:0031902">
    <property type="term" value="C:late endosome membrane"/>
    <property type="evidence" value="ECO:0007669"/>
    <property type="project" value="TreeGrafter"/>
</dbReference>
<dbReference type="Proteomes" id="UP000824469">
    <property type="component" value="Unassembled WGS sequence"/>
</dbReference>
<evidence type="ECO:0000313" key="3">
    <source>
        <dbReference type="Proteomes" id="UP000824469"/>
    </source>
</evidence>
<gene>
    <name evidence="2" type="ORF">KI387_039452</name>
</gene>
<accession>A0AA38CDT0</accession>
<proteinExistence type="predicted"/>
<feature type="non-terminal residue" evidence="2">
    <location>
        <position position="115"/>
    </location>
</feature>
<dbReference type="PANTHER" id="PTHR12897">
    <property type="entry name" value="COLON CANCER-ASSOCIATED PROTEIN MIC1"/>
    <property type="match status" value="1"/>
</dbReference>
<dbReference type="AlphaFoldDB" id="A0AA38CDT0"/>
<feature type="domain" description="Mic1" evidence="1">
    <location>
        <begin position="52"/>
        <end position="112"/>
    </location>
</feature>
<dbReference type="GO" id="GO:0035658">
    <property type="term" value="C:Mon1-Ccz1 complex"/>
    <property type="evidence" value="ECO:0007669"/>
    <property type="project" value="InterPro"/>
</dbReference>
<dbReference type="InterPro" id="IPR040371">
    <property type="entry name" value="RMC1"/>
</dbReference>
<sequence length="115" mass="12943">FVVLFGRLAVEEAREWLDKQRNDRTDNFFQSGGCEIDAGGPLVSAIPDLDRPRTTSTIISPDEIFKNVFAVVEEEMSGDPMYMLALIVEYYRSTAAEKLKVPPGLHVLMIQLPVR</sequence>
<comment type="caution">
    <text evidence="2">The sequence shown here is derived from an EMBL/GenBank/DDBJ whole genome shotgun (WGS) entry which is preliminary data.</text>
</comment>
<reference evidence="2 3" key="1">
    <citation type="journal article" date="2021" name="Nat. Plants">
        <title>The Taxus genome provides insights into paclitaxel biosynthesis.</title>
        <authorList>
            <person name="Xiong X."/>
            <person name="Gou J."/>
            <person name="Liao Q."/>
            <person name="Li Y."/>
            <person name="Zhou Q."/>
            <person name="Bi G."/>
            <person name="Li C."/>
            <person name="Du R."/>
            <person name="Wang X."/>
            <person name="Sun T."/>
            <person name="Guo L."/>
            <person name="Liang H."/>
            <person name="Lu P."/>
            <person name="Wu Y."/>
            <person name="Zhang Z."/>
            <person name="Ro D.K."/>
            <person name="Shang Y."/>
            <person name="Huang S."/>
            <person name="Yan J."/>
        </authorList>
    </citation>
    <scope>NUCLEOTIDE SEQUENCE [LARGE SCALE GENOMIC DNA]</scope>
    <source>
        <strain evidence="2">Ta-2019</strain>
    </source>
</reference>